<reference evidence="3 4" key="1">
    <citation type="journal article" date="2019" name="Nat. Med.">
        <title>A library of human gut bacterial isolates paired with longitudinal multiomics data enables mechanistic microbiome research.</title>
        <authorList>
            <person name="Poyet M."/>
            <person name="Groussin M."/>
            <person name="Gibbons S.M."/>
            <person name="Avila-Pacheco J."/>
            <person name="Jiang X."/>
            <person name="Kearney S.M."/>
            <person name="Perrotta A.R."/>
            <person name="Berdy B."/>
            <person name="Zhao S."/>
            <person name="Lieberman T.D."/>
            <person name="Swanson P.K."/>
            <person name="Smith M."/>
            <person name="Roesemann S."/>
            <person name="Alexander J.E."/>
            <person name="Rich S.A."/>
            <person name="Livny J."/>
            <person name="Vlamakis H."/>
            <person name="Clish C."/>
            <person name="Bullock K."/>
            <person name="Deik A."/>
            <person name="Scott J."/>
            <person name="Pierce K.A."/>
            <person name="Xavier R.J."/>
            <person name="Alm E.J."/>
        </authorList>
    </citation>
    <scope>NUCLEOTIDE SEQUENCE [LARGE SCALE GENOMIC DNA]</scope>
    <source>
        <strain evidence="2 4">BIOML-A11</strain>
        <strain evidence="1 3">BIOML-A29</strain>
    </source>
</reference>
<sequence length="102" mass="11845">MKENRTKVIRARLSEEEKEQVFRRAKAEGVTLSMYLRKSVLGERITSKADIQTVFELKKIGTNLNQLAKHVNSLPVDENIRISLESIEMYIKELKQITDKLI</sequence>
<dbReference type="RefSeq" id="WP_032585275.1">
    <property type="nucleotide sequence ID" value="NZ_JBDGDA010000082.1"/>
</dbReference>
<keyword evidence="3" id="KW-1185">Reference proteome</keyword>
<evidence type="ECO:0000313" key="2">
    <source>
        <dbReference type="EMBL" id="MTV03784.1"/>
    </source>
</evidence>
<proteinExistence type="predicted"/>
<gene>
    <name evidence="2" type="primary">mobC</name>
    <name evidence="1" type="ORF">GMD82_18910</name>
    <name evidence="2" type="ORF">GME02_19550</name>
</gene>
<dbReference type="EMBL" id="WNDD01000034">
    <property type="protein sequence ID" value="MTV03784.1"/>
    <property type="molecule type" value="Genomic_DNA"/>
</dbReference>
<evidence type="ECO:0000313" key="1">
    <source>
        <dbReference type="EMBL" id="MTU41475.1"/>
    </source>
</evidence>
<dbReference type="Pfam" id="PF21983">
    <property type="entry name" value="NikA-like"/>
    <property type="match status" value="1"/>
</dbReference>
<dbReference type="Proteomes" id="UP000482671">
    <property type="component" value="Unassembled WGS sequence"/>
</dbReference>
<accession>A0A3R5WYQ4</accession>
<protein>
    <submittedName>
        <fullName evidence="2">Plasmid mobilization relaxosome protein MobC</fullName>
    </submittedName>
</protein>
<dbReference type="EMBL" id="WNCN01000038">
    <property type="protein sequence ID" value="MTU41475.1"/>
    <property type="molecule type" value="Genomic_DNA"/>
</dbReference>
<dbReference type="Proteomes" id="UP000434916">
    <property type="component" value="Unassembled WGS sequence"/>
</dbReference>
<dbReference type="AlphaFoldDB" id="A0A3R5WYQ4"/>
<organism evidence="2 4">
    <name type="scientific">Parabacteroides merdae</name>
    <dbReference type="NCBI Taxonomy" id="46503"/>
    <lineage>
        <taxon>Bacteria</taxon>
        <taxon>Pseudomonadati</taxon>
        <taxon>Bacteroidota</taxon>
        <taxon>Bacteroidia</taxon>
        <taxon>Bacteroidales</taxon>
        <taxon>Tannerellaceae</taxon>
        <taxon>Parabacteroides</taxon>
    </lineage>
</organism>
<name>A0A3R5WYQ4_9BACT</name>
<evidence type="ECO:0000313" key="4">
    <source>
        <dbReference type="Proteomes" id="UP000482671"/>
    </source>
</evidence>
<dbReference type="InterPro" id="IPR053842">
    <property type="entry name" value="NikA-like"/>
</dbReference>
<comment type="caution">
    <text evidence="2">The sequence shown here is derived from an EMBL/GenBank/DDBJ whole genome shotgun (WGS) entry which is preliminary data.</text>
</comment>
<evidence type="ECO:0000313" key="3">
    <source>
        <dbReference type="Proteomes" id="UP000434916"/>
    </source>
</evidence>